<reference evidence="5" key="2">
    <citation type="submission" date="2019-09" db="UniProtKB">
        <authorList>
            <consortium name="WormBaseParasite"/>
        </authorList>
    </citation>
    <scope>IDENTIFICATION</scope>
</reference>
<evidence type="ECO:0000313" key="4">
    <source>
        <dbReference type="Proteomes" id="UP000050761"/>
    </source>
</evidence>
<evidence type="ECO:0000313" key="3">
    <source>
        <dbReference type="EMBL" id="VDP02085.1"/>
    </source>
</evidence>
<gene>
    <name evidence="3" type="ORF">HPBE_LOCUS15204</name>
</gene>
<keyword evidence="1" id="KW-0812">Transmembrane</keyword>
<dbReference type="PANTHER" id="PTHR34149">
    <property type="entry name" value="PROTEIN CBG11905-RELATED"/>
    <property type="match status" value="1"/>
</dbReference>
<keyword evidence="1" id="KW-0472">Membrane</keyword>
<dbReference type="OrthoDB" id="5838291at2759"/>
<feature type="transmembrane region" description="Helical" evidence="1">
    <location>
        <begin position="68"/>
        <end position="96"/>
    </location>
</feature>
<organism evidence="3">
    <name type="scientific">Heligmosomoides polygyrus</name>
    <name type="common">Parasitic roundworm</name>
    <dbReference type="NCBI Taxonomy" id="6339"/>
    <lineage>
        <taxon>Eukaryota</taxon>
        <taxon>Metazoa</taxon>
        <taxon>Ecdysozoa</taxon>
        <taxon>Nematoda</taxon>
        <taxon>Chromadorea</taxon>
        <taxon>Rhabditida</taxon>
        <taxon>Rhabditina</taxon>
        <taxon>Rhabditomorpha</taxon>
        <taxon>Strongyloidea</taxon>
        <taxon>Heligmosomidae</taxon>
        <taxon>Heligmosomoides</taxon>
    </lineage>
</organism>
<reference evidence="3 4" key="1">
    <citation type="submission" date="2018-11" db="EMBL/GenBank/DDBJ databases">
        <authorList>
            <consortium name="Pathogen Informatics"/>
        </authorList>
    </citation>
    <scope>NUCLEOTIDE SEQUENCE [LARGE SCALE GENOMIC DNA]</scope>
</reference>
<accession>A0A3P8B502</accession>
<proteinExistence type="predicted"/>
<keyword evidence="1" id="KW-1133">Transmembrane helix</keyword>
<protein>
    <submittedName>
        <fullName evidence="5">Secreted protein</fullName>
    </submittedName>
</protein>
<evidence type="ECO:0000256" key="1">
    <source>
        <dbReference type="SAM" id="Phobius"/>
    </source>
</evidence>
<dbReference type="PANTHER" id="PTHR34149:SF9">
    <property type="entry name" value="PROTEIN CBG09996"/>
    <property type="match status" value="1"/>
</dbReference>
<keyword evidence="2" id="KW-0732">Signal</keyword>
<dbReference type="AlphaFoldDB" id="A0A3P8B502"/>
<evidence type="ECO:0000256" key="2">
    <source>
        <dbReference type="SAM" id="SignalP"/>
    </source>
</evidence>
<sequence>MLACLLALLQIPYAVSALMNATEENDGRVHCPRPDSAASSCDAPNFFTYHVCCGEQEMFCCMRLQLHVVVGIAVILVVVLVALATCFVNWMCRIILPLTKIPARGRVLKLGDIRVVVVFLVLEGDIDEKLMHLSLAASAHKSEKSDDDHRPSFSLLVVAEKKVHECWRQSTTTPIGKKKGSSADCSNCRPIRLLSHSMKIFERIADGRTS</sequence>
<dbReference type="Proteomes" id="UP000050761">
    <property type="component" value="Unassembled WGS sequence"/>
</dbReference>
<evidence type="ECO:0000313" key="5">
    <source>
        <dbReference type="WBParaSite" id="HPBE_0001520501-mRNA-1"/>
    </source>
</evidence>
<dbReference type="Pfam" id="PF10853">
    <property type="entry name" value="DUF2650"/>
    <property type="match status" value="1"/>
</dbReference>
<name>A0A3P8B502_HELPZ</name>
<dbReference type="EMBL" id="UZAH01028740">
    <property type="protein sequence ID" value="VDP02085.1"/>
    <property type="molecule type" value="Genomic_DNA"/>
</dbReference>
<dbReference type="InterPro" id="IPR022559">
    <property type="entry name" value="SUP-1-like"/>
</dbReference>
<keyword evidence="4" id="KW-1185">Reference proteome</keyword>
<feature type="signal peptide" evidence="2">
    <location>
        <begin position="1"/>
        <end position="17"/>
    </location>
</feature>
<dbReference type="WBParaSite" id="HPBE_0001520501-mRNA-1">
    <property type="protein sequence ID" value="HPBE_0001520501-mRNA-1"/>
    <property type="gene ID" value="HPBE_0001520501"/>
</dbReference>
<feature type="chain" id="PRO_5044596645" evidence="2">
    <location>
        <begin position="18"/>
        <end position="210"/>
    </location>
</feature>